<gene>
    <name evidence="1" type="ORF">M407DRAFT_126073</name>
</gene>
<sequence>MRDGREERRRAFKYDRRWESRRVREFGDERAVEPPPSKLGNWARLAVVLSFCTSTVTIEVHQLHNSDPRLCPVVAKSVFAFPSPTMISCSYLLSLALSNLTGQNTSRHRILWYLRLLDA</sequence>
<evidence type="ECO:0000313" key="2">
    <source>
        <dbReference type="Proteomes" id="UP000054248"/>
    </source>
</evidence>
<dbReference type="EMBL" id="KN823138">
    <property type="protein sequence ID" value="KIO21445.1"/>
    <property type="molecule type" value="Genomic_DNA"/>
</dbReference>
<dbReference type="HOGENOM" id="CLU_2063196_0_0_1"/>
<dbReference type="AlphaFoldDB" id="A0A0C3Q0F0"/>
<protein>
    <submittedName>
        <fullName evidence="1">Uncharacterized protein</fullName>
    </submittedName>
</protein>
<accession>A0A0C3Q0F0</accession>
<proteinExistence type="predicted"/>
<reference evidence="2" key="2">
    <citation type="submission" date="2015-01" db="EMBL/GenBank/DDBJ databases">
        <title>Evolutionary Origins and Diversification of the Mycorrhizal Mutualists.</title>
        <authorList>
            <consortium name="DOE Joint Genome Institute"/>
            <consortium name="Mycorrhizal Genomics Consortium"/>
            <person name="Kohler A."/>
            <person name="Kuo A."/>
            <person name="Nagy L.G."/>
            <person name="Floudas D."/>
            <person name="Copeland A."/>
            <person name="Barry K.W."/>
            <person name="Cichocki N."/>
            <person name="Veneault-Fourrey C."/>
            <person name="LaButti K."/>
            <person name="Lindquist E.A."/>
            <person name="Lipzen A."/>
            <person name="Lundell T."/>
            <person name="Morin E."/>
            <person name="Murat C."/>
            <person name="Riley R."/>
            <person name="Ohm R."/>
            <person name="Sun H."/>
            <person name="Tunlid A."/>
            <person name="Henrissat B."/>
            <person name="Grigoriev I.V."/>
            <person name="Hibbett D.S."/>
            <person name="Martin F."/>
        </authorList>
    </citation>
    <scope>NUCLEOTIDE SEQUENCE [LARGE SCALE GENOMIC DNA]</scope>
    <source>
        <strain evidence="2">MUT 4182</strain>
    </source>
</reference>
<organism evidence="1 2">
    <name type="scientific">Tulasnella calospora MUT 4182</name>
    <dbReference type="NCBI Taxonomy" id="1051891"/>
    <lineage>
        <taxon>Eukaryota</taxon>
        <taxon>Fungi</taxon>
        <taxon>Dikarya</taxon>
        <taxon>Basidiomycota</taxon>
        <taxon>Agaricomycotina</taxon>
        <taxon>Agaricomycetes</taxon>
        <taxon>Cantharellales</taxon>
        <taxon>Tulasnellaceae</taxon>
        <taxon>Tulasnella</taxon>
    </lineage>
</organism>
<name>A0A0C3Q0F0_9AGAM</name>
<dbReference type="Proteomes" id="UP000054248">
    <property type="component" value="Unassembled WGS sequence"/>
</dbReference>
<keyword evidence="2" id="KW-1185">Reference proteome</keyword>
<evidence type="ECO:0000313" key="1">
    <source>
        <dbReference type="EMBL" id="KIO21445.1"/>
    </source>
</evidence>
<reference evidence="1 2" key="1">
    <citation type="submission" date="2014-04" db="EMBL/GenBank/DDBJ databases">
        <authorList>
            <consortium name="DOE Joint Genome Institute"/>
            <person name="Kuo A."/>
            <person name="Girlanda M."/>
            <person name="Perotto S."/>
            <person name="Kohler A."/>
            <person name="Nagy L.G."/>
            <person name="Floudas D."/>
            <person name="Copeland A."/>
            <person name="Barry K.W."/>
            <person name="Cichocki N."/>
            <person name="Veneault-Fourrey C."/>
            <person name="LaButti K."/>
            <person name="Lindquist E.A."/>
            <person name="Lipzen A."/>
            <person name="Lundell T."/>
            <person name="Morin E."/>
            <person name="Murat C."/>
            <person name="Sun H."/>
            <person name="Tunlid A."/>
            <person name="Henrissat B."/>
            <person name="Grigoriev I.V."/>
            <person name="Hibbett D.S."/>
            <person name="Martin F."/>
            <person name="Nordberg H.P."/>
            <person name="Cantor M.N."/>
            <person name="Hua S.X."/>
        </authorList>
    </citation>
    <scope>NUCLEOTIDE SEQUENCE [LARGE SCALE GENOMIC DNA]</scope>
    <source>
        <strain evidence="1 2">MUT 4182</strain>
    </source>
</reference>